<proteinExistence type="predicted"/>
<dbReference type="Pfam" id="PF12385">
    <property type="entry name" value="Peptidase_C70"/>
    <property type="match status" value="1"/>
</dbReference>
<comment type="caution">
    <text evidence="1">The sequence shown here is derived from an EMBL/GenBank/DDBJ whole genome shotgun (WGS) entry which is preliminary data.</text>
</comment>
<dbReference type="Proteomes" id="UP000613582">
    <property type="component" value="Unassembled WGS sequence"/>
</dbReference>
<dbReference type="Gene3D" id="3.90.70.10">
    <property type="entry name" value="Cysteine proteinases"/>
    <property type="match status" value="1"/>
</dbReference>
<dbReference type="EMBL" id="BMGH01000001">
    <property type="protein sequence ID" value="GGD13256.1"/>
    <property type="molecule type" value="Genomic_DNA"/>
</dbReference>
<gene>
    <name evidence="1" type="ORF">GCM10011342_22540</name>
</gene>
<sequence length="234" mass="24853">MRGLAVLALAAGAVGCAITPSSDVSTFAERTAANSFEVFDRLVTPEQALVLPVVHDRQTQGPACGAHALASVVNYWQGGQTVTGREIFSETPPARETGYSMAELVALAQAQGLLASPVRLAEGAVIEELERGRPVLVPVRLPAVYIQHRVLPGGDIPLVGMVRNAVIDRAGYVSELGGMGMVAHYLVVVGHDEDRIVVVEPIGGYRTISSRKLERYRRAFGDAAIVFSAPPQSD</sequence>
<organism evidence="1 2">
    <name type="scientific">Aquisalinus flavus</name>
    <dbReference type="NCBI Taxonomy" id="1526572"/>
    <lineage>
        <taxon>Bacteria</taxon>
        <taxon>Pseudomonadati</taxon>
        <taxon>Pseudomonadota</taxon>
        <taxon>Alphaproteobacteria</taxon>
        <taxon>Parvularculales</taxon>
        <taxon>Parvularculaceae</taxon>
        <taxon>Aquisalinus</taxon>
    </lineage>
</organism>
<accession>A0A8J2V1W9</accession>
<dbReference type="InterPro" id="IPR022118">
    <property type="entry name" value="Peptidase_C70_AvrRpt2"/>
</dbReference>
<protein>
    <recommendedName>
        <fullName evidence="3">Peptidase C39-like domain-containing protein</fullName>
    </recommendedName>
</protein>
<dbReference type="AlphaFoldDB" id="A0A8J2V1W9"/>
<keyword evidence="2" id="KW-1185">Reference proteome</keyword>
<evidence type="ECO:0000313" key="2">
    <source>
        <dbReference type="Proteomes" id="UP000613582"/>
    </source>
</evidence>
<evidence type="ECO:0008006" key="3">
    <source>
        <dbReference type="Google" id="ProtNLM"/>
    </source>
</evidence>
<evidence type="ECO:0000313" key="1">
    <source>
        <dbReference type="EMBL" id="GGD13256.1"/>
    </source>
</evidence>
<dbReference type="PROSITE" id="PS51257">
    <property type="entry name" value="PROKAR_LIPOPROTEIN"/>
    <property type="match status" value="1"/>
</dbReference>
<reference evidence="1" key="2">
    <citation type="submission" date="2020-09" db="EMBL/GenBank/DDBJ databases">
        <authorList>
            <person name="Sun Q."/>
            <person name="Zhou Y."/>
        </authorList>
    </citation>
    <scope>NUCLEOTIDE SEQUENCE</scope>
    <source>
        <strain evidence="1">CGMCC 1.12921</strain>
    </source>
</reference>
<name>A0A8J2V1W9_9PROT</name>
<reference evidence="1" key="1">
    <citation type="journal article" date="2014" name="Int. J. Syst. Evol. Microbiol.">
        <title>Complete genome sequence of Corynebacterium casei LMG S-19264T (=DSM 44701T), isolated from a smear-ripened cheese.</title>
        <authorList>
            <consortium name="US DOE Joint Genome Institute (JGI-PGF)"/>
            <person name="Walter F."/>
            <person name="Albersmeier A."/>
            <person name="Kalinowski J."/>
            <person name="Ruckert C."/>
        </authorList>
    </citation>
    <scope>NUCLEOTIDE SEQUENCE</scope>
    <source>
        <strain evidence="1">CGMCC 1.12921</strain>
    </source>
</reference>